<evidence type="ECO:0000313" key="3">
    <source>
        <dbReference type="Proteomes" id="UP000033607"/>
    </source>
</evidence>
<dbReference type="Proteomes" id="UP000033607">
    <property type="component" value="Unassembled WGS sequence"/>
</dbReference>
<evidence type="ECO:0000313" key="2">
    <source>
        <dbReference type="EMBL" id="KMW70055.1"/>
    </source>
</evidence>
<dbReference type="AlphaFoldDB" id="A0A0F5YAI7"/>
<protein>
    <submittedName>
        <fullName evidence="1">Uncharacterized protein</fullName>
    </submittedName>
</protein>
<proteinExistence type="predicted"/>
<comment type="caution">
    <text evidence="1">The sequence shown here is derived from an EMBL/GenBank/DDBJ whole genome shotgun (WGS) entry which is preliminary data.</text>
</comment>
<accession>A0A0F5YAI7</accession>
<evidence type="ECO:0000313" key="1">
    <source>
        <dbReference type="EMBL" id="KKD35220.1"/>
    </source>
</evidence>
<reference evidence="1 3" key="1">
    <citation type="submission" date="2015-06" db="EMBL/GenBank/DDBJ databases">
        <title>Draft genome assembly of filamentous brackish cyanobacterium Limnoraphis robusta strain CS-951.</title>
        <authorList>
            <person name="Willis A."/>
            <person name="Parks M."/>
            <person name="Burford M.A."/>
        </authorList>
    </citation>
    <scope>NUCLEOTIDE SEQUENCE [LARGE SCALE GENOMIC DNA]</scope>
    <source>
        <strain evidence="1 3">CS-951</strain>
    </source>
</reference>
<gene>
    <name evidence="1" type="ORF">WN50_26525</name>
    <name evidence="2" type="ORF">WN50_38260</name>
</gene>
<name>A0A0F5YAI7_9CYAN</name>
<organism evidence="1 3">
    <name type="scientific">Limnoraphis robusta CS-951</name>
    <dbReference type="NCBI Taxonomy" id="1637645"/>
    <lineage>
        <taxon>Bacteria</taxon>
        <taxon>Bacillati</taxon>
        <taxon>Cyanobacteriota</taxon>
        <taxon>Cyanophyceae</taxon>
        <taxon>Oscillatoriophycideae</taxon>
        <taxon>Oscillatoriales</taxon>
        <taxon>Sirenicapillariaceae</taxon>
        <taxon>Limnoraphis</taxon>
    </lineage>
</organism>
<dbReference type="EMBL" id="LATL02000117">
    <property type="protein sequence ID" value="KKD35220.1"/>
    <property type="molecule type" value="Genomic_DNA"/>
</dbReference>
<sequence>MALLVTDIAERTAQKPGFFDKNPVSQRSRVFNGQLIQLLLSTREGFSAEFDHPGYTTECHFASRLDAEVV</sequence>
<dbReference type="EMBL" id="LATL02000280">
    <property type="protein sequence ID" value="KMW70055.1"/>
    <property type="molecule type" value="Genomic_DNA"/>
</dbReference>